<dbReference type="RefSeq" id="WP_085296661.1">
    <property type="nucleotide sequence ID" value="NZ_CP020867.1"/>
</dbReference>
<evidence type="ECO:0000313" key="2">
    <source>
        <dbReference type="EMBL" id="ARJ56753.1"/>
    </source>
</evidence>
<reference evidence="2 3" key="1">
    <citation type="submission" date="2017-04" db="EMBL/GenBank/DDBJ databases">
        <title>Complete genome sequence of the Campylobacter cuniculorum type strain LMG24588.</title>
        <authorList>
            <person name="Miller W.G."/>
            <person name="Yee E."/>
            <person name="Revez J."/>
            <person name="Bono J.L."/>
            <person name="Rossi M."/>
        </authorList>
    </citation>
    <scope>NUCLEOTIDE SEQUENCE [LARGE SCALE GENOMIC DNA]</scope>
    <source>
        <strain evidence="2 3">LMG 24588</strain>
    </source>
</reference>
<dbReference type="GO" id="GO:0008168">
    <property type="term" value="F:methyltransferase activity"/>
    <property type="evidence" value="ECO:0007669"/>
    <property type="project" value="UniProtKB-KW"/>
</dbReference>
<dbReference type="Proteomes" id="UP000192902">
    <property type="component" value="Chromosome"/>
</dbReference>
<dbReference type="InterPro" id="IPR029063">
    <property type="entry name" value="SAM-dependent_MTases_sf"/>
</dbReference>
<evidence type="ECO:0000313" key="3">
    <source>
        <dbReference type="Proteomes" id="UP000192902"/>
    </source>
</evidence>
<proteinExistence type="predicted"/>
<keyword evidence="2" id="KW-0808">Transferase</keyword>
<gene>
    <name evidence="2" type="ORF">CCUN_1157</name>
</gene>
<organism evidence="2 3">
    <name type="scientific">Campylobacter cuniculorum DSM 23162 = LMG 24588</name>
    <dbReference type="NCBI Taxonomy" id="1121267"/>
    <lineage>
        <taxon>Bacteria</taxon>
        <taxon>Pseudomonadati</taxon>
        <taxon>Campylobacterota</taxon>
        <taxon>Epsilonproteobacteria</taxon>
        <taxon>Campylobacterales</taxon>
        <taxon>Campylobacteraceae</taxon>
        <taxon>Campylobacter</taxon>
    </lineage>
</organism>
<evidence type="ECO:0000259" key="1">
    <source>
        <dbReference type="Pfam" id="PF08484"/>
    </source>
</evidence>
<dbReference type="GO" id="GO:0032259">
    <property type="term" value="P:methylation"/>
    <property type="evidence" value="ECO:0007669"/>
    <property type="project" value="UniProtKB-KW"/>
</dbReference>
<protein>
    <submittedName>
        <fullName evidence="2">Methyltransferase</fullName>
    </submittedName>
</protein>
<dbReference type="eggNOG" id="COG2226">
    <property type="taxonomic scope" value="Bacteria"/>
</dbReference>
<dbReference type="InterPro" id="IPR013691">
    <property type="entry name" value="MeTrfase_14"/>
</dbReference>
<dbReference type="Gene3D" id="3.40.50.150">
    <property type="entry name" value="Vaccinia Virus protein VP39"/>
    <property type="match status" value="1"/>
</dbReference>
<dbReference type="SUPFAM" id="SSF53335">
    <property type="entry name" value="S-adenosyl-L-methionine-dependent methyltransferases"/>
    <property type="match status" value="1"/>
</dbReference>
<dbReference type="AlphaFoldDB" id="A0A1W6BXB8"/>
<keyword evidence="2" id="KW-0489">Methyltransferase</keyword>
<dbReference type="Pfam" id="PF08484">
    <property type="entry name" value="Methyltransf_14"/>
    <property type="match status" value="1"/>
</dbReference>
<sequence>MNVNCPMCVEQVKAISIFEAKKALVSVGELSREPKMGGGIGKGALEIKLMQCPKCGYIWNINFDNQKMSEAYFHGEYITPKAISKTMNANVKFLVEKFKQHSSKDTIYLEIAPGGCDILFELAKFSPFCYSIDPSLTPSLLLKDCKNVSHVRDFFSYEKVVKQLKHKINFIIFRHLIEHICEPRKFLEDVVKLLEIEGMIYIETPNMLNIIECRRFFEIRHEHCGYYEENTLINILNDLGCELVETLHLYEGQNIGLFFKRREIPLKLEKQISLFDANLGKCFQQEIDKLESFLNAYQNIALYGAASHANSLLSYLSEKNCQKIKMAIDKDERRQGTYLQNSCIKVMKPTIENLQDIECIIMAMPLYEKVVFENELKGIFQGDIIFTSNKIIKYKQS</sequence>
<name>A0A1W6BXB8_9BACT</name>
<dbReference type="STRING" id="1121267.CCUN_1157"/>
<dbReference type="KEGG" id="ccun:CCUN_1157"/>
<dbReference type="EMBL" id="CP020867">
    <property type="protein sequence ID" value="ARJ56753.1"/>
    <property type="molecule type" value="Genomic_DNA"/>
</dbReference>
<dbReference type="Gene3D" id="3.40.50.720">
    <property type="entry name" value="NAD(P)-binding Rossmann-like Domain"/>
    <property type="match status" value="1"/>
</dbReference>
<dbReference type="Pfam" id="PF13489">
    <property type="entry name" value="Methyltransf_23"/>
    <property type="match status" value="1"/>
</dbReference>
<feature type="domain" description="C-methyltransferase" evidence="1">
    <location>
        <begin position="275"/>
        <end position="350"/>
    </location>
</feature>
<accession>A0A1W6BXB8</accession>